<comment type="subcellular location">
    <subcellularLocation>
        <location evidence="1">Cell membrane</location>
        <topology evidence="1">Multi-pass membrane protein</topology>
    </subcellularLocation>
</comment>
<evidence type="ECO:0000256" key="1">
    <source>
        <dbReference type="ARBA" id="ARBA00004651"/>
    </source>
</evidence>
<dbReference type="Proteomes" id="UP000178485">
    <property type="component" value="Chromosome i"/>
</dbReference>
<evidence type="ECO:0000256" key="3">
    <source>
        <dbReference type="ARBA" id="ARBA00022741"/>
    </source>
</evidence>
<dbReference type="EMBL" id="LT608328">
    <property type="protein sequence ID" value="SCM59801.1"/>
    <property type="molecule type" value="Genomic_DNA"/>
</dbReference>
<dbReference type="Gene3D" id="1.20.1560.10">
    <property type="entry name" value="ABC transporter type 1, transmembrane domain"/>
    <property type="match status" value="1"/>
</dbReference>
<feature type="transmembrane region" description="Helical" evidence="7">
    <location>
        <begin position="237"/>
        <end position="256"/>
    </location>
</feature>
<reference evidence="10 11" key="1">
    <citation type="submission" date="2016-08" db="EMBL/GenBank/DDBJ databases">
        <authorList>
            <person name="Seilhamer J.J."/>
        </authorList>
    </citation>
    <scope>NUCLEOTIDE SEQUENCE [LARGE SCALE GENOMIC DNA]</scope>
    <source>
        <strain evidence="10">ING2-E5A</strain>
    </source>
</reference>
<evidence type="ECO:0000256" key="6">
    <source>
        <dbReference type="ARBA" id="ARBA00023136"/>
    </source>
</evidence>
<evidence type="ECO:0000256" key="5">
    <source>
        <dbReference type="ARBA" id="ARBA00022989"/>
    </source>
</evidence>
<dbReference type="Pfam" id="PF00005">
    <property type="entry name" value="ABC_tran"/>
    <property type="match status" value="1"/>
</dbReference>
<dbReference type="GO" id="GO:0005524">
    <property type="term" value="F:ATP binding"/>
    <property type="evidence" value="ECO:0007669"/>
    <property type="project" value="UniProtKB-KW"/>
</dbReference>
<dbReference type="GO" id="GO:0140359">
    <property type="term" value="F:ABC-type transporter activity"/>
    <property type="evidence" value="ECO:0007669"/>
    <property type="project" value="InterPro"/>
</dbReference>
<dbReference type="PANTHER" id="PTHR24221:SF654">
    <property type="entry name" value="ATP-BINDING CASSETTE SUB-FAMILY B MEMBER 6"/>
    <property type="match status" value="1"/>
</dbReference>
<dbReference type="STRING" id="1642646.ING2E5A_3007"/>
<proteinExistence type="predicted"/>
<dbReference type="AlphaFoldDB" id="A0A1G4GBE8"/>
<feature type="domain" description="ABC transporter" evidence="8">
    <location>
        <begin position="329"/>
        <end position="550"/>
    </location>
</feature>
<evidence type="ECO:0000313" key="10">
    <source>
        <dbReference type="EMBL" id="SCM59801.1"/>
    </source>
</evidence>
<dbReference type="InterPro" id="IPR003593">
    <property type="entry name" value="AAA+_ATPase"/>
</dbReference>
<accession>A0A1G4GBE8</accession>
<dbReference type="EC" id="3.6.3.-" evidence="10"/>
<dbReference type="InterPro" id="IPR027417">
    <property type="entry name" value="P-loop_NTPase"/>
</dbReference>
<name>A0A1G4GBE8_9BACT</name>
<keyword evidence="4 10" id="KW-0067">ATP-binding</keyword>
<dbReference type="InterPro" id="IPR003439">
    <property type="entry name" value="ABC_transporter-like_ATP-bd"/>
</dbReference>
<evidence type="ECO:0000259" key="9">
    <source>
        <dbReference type="PROSITE" id="PS50929"/>
    </source>
</evidence>
<evidence type="ECO:0000256" key="4">
    <source>
        <dbReference type="ARBA" id="ARBA00022840"/>
    </source>
</evidence>
<dbReference type="GO" id="GO:0034040">
    <property type="term" value="F:ATPase-coupled lipid transmembrane transporter activity"/>
    <property type="evidence" value="ECO:0007669"/>
    <property type="project" value="TreeGrafter"/>
</dbReference>
<dbReference type="GO" id="GO:0016887">
    <property type="term" value="F:ATP hydrolysis activity"/>
    <property type="evidence" value="ECO:0007669"/>
    <property type="project" value="InterPro"/>
</dbReference>
<feature type="transmembrane region" description="Helical" evidence="7">
    <location>
        <begin position="156"/>
        <end position="175"/>
    </location>
</feature>
<dbReference type="InterPro" id="IPR011527">
    <property type="entry name" value="ABC1_TM_dom"/>
</dbReference>
<protein>
    <submittedName>
        <fullName evidence="10">Lipid A export ATP-binding/permease protein MsbA</fullName>
        <ecNumber evidence="10">3.6.3.-</ecNumber>
    </submittedName>
</protein>
<gene>
    <name evidence="10" type="primary">msbA 3</name>
    <name evidence="10" type="ORF">ING2E5A_3007</name>
</gene>
<keyword evidence="2 7" id="KW-0812">Transmembrane</keyword>
<dbReference type="PANTHER" id="PTHR24221">
    <property type="entry name" value="ATP-BINDING CASSETTE SUB-FAMILY B"/>
    <property type="match status" value="1"/>
</dbReference>
<dbReference type="InterPro" id="IPR039421">
    <property type="entry name" value="Type_1_exporter"/>
</dbReference>
<dbReference type="PROSITE" id="PS50929">
    <property type="entry name" value="ABC_TM1F"/>
    <property type="match status" value="1"/>
</dbReference>
<dbReference type="RefSeq" id="WP_071138025.1">
    <property type="nucleotide sequence ID" value="NZ_LT608328.1"/>
</dbReference>
<dbReference type="SUPFAM" id="SSF90123">
    <property type="entry name" value="ABC transporter transmembrane region"/>
    <property type="match status" value="1"/>
</dbReference>
<dbReference type="SUPFAM" id="SSF52540">
    <property type="entry name" value="P-loop containing nucleoside triphosphate hydrolases"/>
    <property type="match status" value="1"/>
</dbReference>
<dbReference type="InterPro" id="IPR036640">
    <property type="entry name" value="ABC1_TM_sf"/>
</dbReference>
<evidence type="ECO:0000259" key="8">
    <source>
        <dbReference type="PROSITE" id="PS50893"/>
    </source>
</evidence>
<dbReference type="GO" id="GO:0005886">
    <property type="term" value="C:plasma membrane"/>
    <property type="evidence" value="ECO:0007669"/>
    <property type="project" value="UniProtKB-SubCell"/>
</dbReference>
<keyword evidence="3" id="KW-0547">Nucleotide-binding</keyword>
<feature type="transmembrane region" description="Helical" evidence="7">
    <location>
        <begin position="52"/>
        <end position="69"/>
    </location>
</feature>
<keyword evidence="11" id="KW-1185">Reference proteome</keyword>
<feature type="domain" description="ABC transmembrane type-1" evidence="9">
    <location>
        <begin position="17"/>
        <end position="298"/>
    </location>
</feature>
<keyword evidence="10" id="KW-0378">Hydrolase</keyword>
<keyword evidence="5 7" id="KW-1133">Transmembrane helix</keyword>
<organism evidence="10 11">
    <name type="scientific">Petrimonas mucosa</name>
    <dbReference type="NCBI Taxonomy" id="1642646"/>
    <lineage>
        <taxon>Bacteria</taxon>
        <taxon>Pseudomonadati</taxon>
        <taxon>Bacteroidota</taxon>
        <taxon>Bacteroidia</taxon>
        <taxon>Bacteroidales</taxon>
        <taxon>Dysgonomonadaceae</taxon>
        <taxon>Petrimonas</taxon>
    </lineage>
</organism>
<dbReference type="PROSITE" id="PS50893">
    <property type="entry name" value="ABC_TRANSPORTER_2"/>
    <property type="match status" value="1"/>
</dbReference>
<evidence type="ECO:0000256" key="7">
    <source>
        <dbReference type="SAM" id="Phobius"/>
    </source>
</evidence>
<dbReference type="Pfam" id="PF00664">
    <property type="entry name" value="ABC_membrane"/>
    <property type="match status" value="1"/>
</dbReference>
<dbReference type="KEGG" id="pmuc:ING2E5A_3007"/>
<keyword evidence="6 7" id="KW-0472">Membrane</keyword>
<sequence>MIRFLLQISQGARRYIFAIIAVGITDVALTLLFVWSSKELVDIATGESQRDFLFMASLFAIQVLFQILLRSIEVRITSLAEVKVANSLRNILFEHLLHAEWHPVSALNRGDTLTRMIKDTDDLVRLLTKILPLSFTAILQLCGAVVFFFILDWRLALILTIAMPLLLLISRIYYFPMKRYTKEVKESESSITSHVEESMANQLVIKTFELQDQELEKLNELQIDLHGKVDRKSRISFFARAIAGMAFQGGYLLAFVRGAYGLATQTITFGTLTAFLQLVGRIQRPLFELTRLIPGIISAKTATERLRDIIGLKRETVPVKNLLQGPLSLVIKELSYSYRPGSRPVINNLSFTLNPGEMVAIMGETGVGKTTLARLLLGLVKPDKGSMEFIHNQKRITIDATTRSNFVYVPQEKLLFKGTIRDNLLMGNAEASEVQLRQALETASATFAFMLPNGLDTIIGEGGFGLSEGEAQRISIARSLLRPGRILLLDESSSSLDYVTEQAFLSHLKKNLNGRSVIFITHHKEVAAQCDMTIRFSENNRVRGGHISSP</sequence>
<dbReference type="CDD" id="cd07346">
    <property type="entry name" value="ABC_6TM_exporters"/>
    <property type="match status" value="1"/>
</dbReference>
<feature type="transmembrane region" description="Helical" evidence="7">
    <location>
        <begin position="12"/>
        <end position="32"/>
    </location>
</feature>
<feature type="transmembrane region" description="Helical" evidence="7">
    <location>
        <begin position="126"/>
        <end position="150"/>
    </location>
</feature>
<dbReference type="SMART" id="SM00382">
    <property type="entry name" value="AAA"/>
    <property type="match status" value="1"/>
</dbReference>
<dbReference type="Gene3D" id="3.40.50.300">
    <property type="entry name" value="P-loop containing nucleotide triphosphate hydrolases"/>
    <property type="match status" value="1"/>
</dbReference>
<evidence type="ECO:0000313" key="11">
    <source>
        <dbReference type="Proteomes" id="UP000178485"/>
    </source>
</evidence>
<evidence type="ECO:0000256" key="2">
    <source>
        <dbReference type="ARBA" id="ARBA00022692"/>
    </source>
</evidence>